<protein>
    <submittedName>
        <fullName evidence="1">Surface-associated interspersed protein (SURFIN)</fullName>
    </submittedName>
</protein>
<keyword evidence="2" id="KW-1185">Reference proteome</keyword>
<dbReference type="EMBL" id="CVMV01000056">
    <property type="protein sequence ID" value="CRG96067.1"/>
    <property type="molecule type" value="Genomic_DNA"/>
</dbReference>
<sequence length="226" mass="28461">MLEKQKRIWKQWLKKQRMWFILHSEDEWFNNLLEQYEEEEESMKRITKKDTKKEKEIHENIEELKQVGDNEIEKNRKKREKLIQKVLIEIHMTLLEECMKDELQREKEYFFKKMVEELKIQENLDEDVNILEIKKKSRNVILNNDKEKIEEWKKKKWFIELILEMKNKEKEYMKEVYEDIIAKKNEDRIRNPMLERQKIIWKKHCEDIHKKWIEKNNKECFTTVIY</sequence>
<comment type="caution">
    <text evidence="1">The sequence shown here is derived from an EMBL/GenBank/DDBJ whole genome shotgun (WGS) entry which is preliminary data.</text>
</comment>
<evidence type="ECO:0000313" key="1">
    <source>
        <dbReference type="EMBL" id="CRG96067.1"/>
    </source>
</evidence>
<dbReference type="RefSeq" id="XP_028528872.1">
    <property type="nucleotide sequence ID" value="XM_028672306.1"/>
</dbReference>
<proteinExistence type="predicted"/>
<dbReference type="VEuPathDB" id="PlasmoDB:PGAL8A_00328000"/>
<organism evidence="1 2">
    <name type="scientific">Plasmodium gallinaceum</name>
    <dbReference type="NCBI Taxonomy" id="5849"/>
    <lineage>
        <taxon>Eukaryota</taxon>
        <taxon>Sar</taxon>
        <taxon>Alveolata</taxon>
        <taxon>Apicomplexa</taxon>
        <taxon>Aconoidasida</taxon>
        <taxon>Haemosporida</taxon>
        <taxon>Plasmodiidae</taxon>
        <taxon>Plasmodium</taxon>
        <taxon>Plasmodium (Haemamoeba)</taxon>
    </lineage>
</organism>
<gene>
    <name evidence="1" type="ORF">PGAL8A_00328000</name>
</gene>
<dbReference type="Proteomes" id="UP000220797">
    <property type="component" value="Unassembled WGS sequence"/>
</dbReference>
<accession>A0A1J1GYH3</accession>
<dbReference type="GeneID" id="39731810"/>
<dbReference type="AlphaFoldDB" id="A0A1J1GYH3"/>
<reference evidence="1" key="1">
    <citation type="submission" date="2015-04" db="EMBL/GenBank/DDBJ databases">
        <authorList>
            <consortium name="Pathogen Informatics"/>
        </authorList>
    </citation>
    <scope>NUCLEOTIDE SEQUENCE [LARGE SCALE GENOMIC DNA]</scope>
    <source>
        <strain evidence="1">8A</strain>
    </source>
</reference>
<name>A0A1J1GYH3_PLAGA</name>
<evidence type="ECO:0000313" key="2">
    <source>
        <dbReference type="Proteomes" id="UP000220797"/>
    </source>
</evidence>